<dbReference type="InterPro" id="IPR051169">
    <property type="entry name" value="NADH-Q_oxidoreductase"/>
</dbReference>
<gene>
    <name evidence="7" type="ORF">JOD45_002300</name>
</gene>
<dbReference type="InterPro" id="IPR036188">
    <property type="entry name" value="FAD/NAD-bd_sf"/>
</dbReference>
<keyword evidence="3" id="KW-0285">Flavoprotein</keyword>
<dbReference type="PANTHER" id="PTHR42913:SF3">
    <property type="entry name" value="64 KDA MITOCHONDRIAL NADH DEHYDROGENASE (EUROFUNG)"/>
    <property type="match status" value="1"/>
</dbReference>
<dbReference type="InterPro" id="IPR023753">
    <property type="entry name" value="FAD/NAD-binding_dom"/>
</dbReference>
<evidence type="ECO:0000256" key="1">
    <source>
        <dbReference type="ARBA" id="ARBA00001974"/>
    </source>
</evidence>
<sequence length="406" mass="45093">MSKPRILIIGAGYGGMMTATRLIKELSPNDAEITLVNKHNYHYQTTWLHQPAAGTLHHDRTRMLIKKVVDPSRVKFIQDTVTEIKPKENKVITENGELAYDYLVIGLGFESNTFGIKGLDTHAFTIRSIDTVRKIRDHIEYQFASYNHDEEPKDHKLTIAVGGAGLTGVEFVAELANRVPELCREYDIDRSKVRIINIEGAPTILPNFDKELVDYAIHQLESKGVEFKLNTFIKECTEESVIVQEKDSEDLEEIKAGTIVWTGGVKANSIVEKSGFQTNRGKIEVDDALRSPEYPNVFVVGDCSLVMDKETNRPCPPTAQLAMQQGVALAKNIRHILHNEPTEPFVYKNKGTVASLGAGDAIAVVGNKRIKGAPAAALKKIVDDRYLLMLGGVGLMVKKGKLNLFK</sequence>
<comment type="cofactor">
    <cofactor evidence="1">
        <name>FAD</name>
        <dbReference type="ChEBI" id="CHEBI:57692"/>
    </cofactor>
</comment>
<comment type="similarity">
    <text evidence="2">Belongs to the NADH dehydrogenase family.</text>
</comment>
<feature type="domain" description="FAD/NAD(P)-binding" evidence="6">
    <location>
        <begin position="5"/>
        <end position="326"/>
    </location>
</feature>
<dbReference type="Pfam" id="PF07992">
    <property type="entry name" value="Pyr_redox_2"/>
    <property type="match status" value="1"/>
</dbReference>
<evidence type="ECO:0000256" key="5">
    <source>
        <dbReference type="ARBA" id="ARBA00023002"/>
    </source>
</evidence>
<evidence type="ECO:0000259" key="6">
    <source>
        <dbReference type="Pfam" id="PF07992"/>
    </source>
</evidence>
<dbReference type="PANTHER" id="PTHR42913">
    <property type="entry name" value="APOPTOSIS-INDUCING FACTOR 1"/>
    <property type="match status" value="1"/>
</dbReference>
<keyword evidence="4" id="KW-0274">FAD</keyword>
<dbReference type="PRINTS" id="PR00368">
    <property type="entry name" value="FADPNR"/>
</dbReference>
<evidence type="ECO:0000313" key="7">
    <source>
        <dbReference type="EMBL" id="MBM7646075.1"/>
    </source>
</evidence>
<organism evidence="7 8">
    <name type="scientific">Scopulibacillus daqui</name>
    <dbReference type="NCBI Taxonomy" id="1469162"/>
    <lineage>
        <taxon>Bacteria</taxon>
        <taxon>Bacillati</taxon>
        <taxon>Bacillota</taxon>
        <taxon>Bacilli</taxon>
        <taxon>Bacillales</taxon>
        <taxon>Sporolactobacillaceae</taxon>
        <taxon>Scopulibacillus</taxon>
    </lineage>
</organism>
<dbReference type="Proteomes" id="UP000808914">
    <property type="component" value="Unassembled WGS sequence"/>
</dbReference>
<evidence type="ECO:0000256" key="2">
    <source>
        <dbReference type="ARBA" id="ARBA00005272"/>
    </source>
</evidence>
<accession>A0ABS2Q290</accession>
<reference evidence="7 8" key="1">
    <citation type="submission" date="2021-01" db="EMBL/GenBank/DDBJ databases">
        <title>Genomic Encyclopedia of Type Strains, Phase IV (KMG-IV): sequencing the most valuable type-strain genomes for metagenomic binning, comparative biology and taxonomic classification.</title>
        <authorList>
            <person name="Goeker M."/>
        </authorList>
    </citation>
    <scope>NUCLEOTIDE SEQUENCE [LARGE SCALE GENOMIC DNA]</scope>
    <source>
        <strain evidence="7 8">DSM 28236</strain>
    </source>
</reference>
<comment type="caution">
    <text evidence="7">The sequence shown here is derived from an EMBL/GenBank/DDBJ whole genome shotgun (WGS) entry which is preliminary data.</text>
</comment>
<proteinExistence type="inferred from homology"/>
<dbReference type="SUPFAM" id="SSF51905">
    <property type="entry name" value="FAD/NAD(P)-binding domain"/>
    <property type="match status" value="2"/>
</dbReference>
<protein>
    <submittedName>
        <fullName evidence="7">NADH dehydrogenase</fullName>
    </submittedName>
</protein>
<evidence type="ECO:0000256" key="4">
    <source>
        <dbReference type="ARBA" id="ARBA00022827"/>
    </source>
</evidence>
<dbReference type="EMBL" id="JAFBER010000015">
    <property type="protein sequence ID" value="MBM7646075.1"/>
    <property type="molecule type" value="Genomic_DNA"/>
</dbReference>
<keyword evidence="5" id="KW-0560">Oxidoreductase</keyword>
<name>A0ABS2Q290_9BACL</name>
<evidence type="ECO:0000256" key="3">
    <source>
        <dbReference type="ARBA" id="ARBA00022630"/>
    </source>
</evidence>
<evidence type="ECO:0000313" key="8">
    <source>
        <dbReference type="Proteomes" id="UP000808914"/>
    </source>
</evidence>
<dbReference type="Gene3D" id="3.50.50.100">
    <property type="match status" value="1"/>
</dbReference>
<keyword evidence="8" id="KW-1185">Reference proteome</keyword>